<dbReference type="RefSeq" id="WP_306976320.1">
    <property type="nucleotide sequence ID" value="NZ_JAUSTQ010000005.1"/>
</dbReference>
<evidence type="ECO:0000256" key="2">
    <source>
        <dbReference type="ARBA" id="ARBA00009399"/>
    </source>
</evidence>
<feature type="transmembrane region" description="Helical" evidence="6">
    <location>
        <begin position="85"/>
        <end position="118"/>
    </location>
</feature>
<proteinExistence type="inferred from homology"/>
<dbReference type="InterPro" id="IPR051401">
    <property type="entry name" value="GtrA_CellWall_Glycosyl"/>
</dbReference>
<evidence type="ECO:0000256" key="6">
    <source>
        <dbReference type="SAM" id="Phobius"/>
    </source>
</evidence>
<keyword evidence="9" id="KW-1185">Reference proteome</keyword>
<feature type="transmembrane region" description="Helical" evidence="6">
    <location>
        <begin position="124"/>
        <end position="142"/>
    </location>
</feature>
<evidence type="ECO:0000256" key="4">
    <source>
        <dbReference type="ARBA" id="ARBA00022989"/>
    </source>
</evidence>
<gene>
    <name evidence="8" type="ORF">J2S77_001653</name>
</gene>
<accession>A0ABT9VFB8</accession>
<evidence type="ECO:0000259" key="7">
    <source>
        <dbReference type="Pfam" id="PF04138"/>
    </source>
</evidence>
<evidence type="ECO:0000256" key="5">
    <source>
        <dbReference type="ARBA" id="ARBA00023136"/>
    </source>
</evidence>
<evidence type="ECO:0000256" key="1">
    <source>
        <dbReference type="ARBA" id="ARBA00004141"/>
    </source>
</evidence>
<reference evidence="8 9" key="1">
    <citation type="submission" date="2023-07" db="EMBL/GenBank/DDBJ databases">
        <title>Genomic Encyclopedia of Type Strains, Phase IV (KMG-IV): sequencing the most valuable type-strain genomes for metagenomic binning, comparative biology and taxonomic classification.</title>
        <authorList>
            <person name="Goeker M."/>
        </authorList>
    </citation>
    <scope>NUCLEOTIDE SEQUENCE [LARGE SCALE GENOMIC DNA]</scope>
    <source>
        <strain evidence="8 9">DSM 16460</strain>
    </source>
</reference>
<feature type="domain" description="GtrA/DPMS transmembrane" evidence="7">
    <location>
        <begin position="16"/>
        <end position="142"/>
    </location>
</feature>
<feature type="transmembrane region" description="Helical" evidence="6">
    <location>
        <begin position="45"/>
        <end position="64"/>
    </location>
</feature>
<comment type="subcellular location">
    <subcellularLocation>
        <location evidence="1">Membrane</location>
        <topology evidence="1">Multi-pass membrane protein</topology>
    </subcellularLocation>
</comment>
<sequence>MTEEKKRKSGIKQFFQFSVIGSSNAAIDIGVLNLLLIFFPTTDTLTLILFNTTAYSLSVLNSYLWNATITFNRTSNGANRQRVGFIIQAIISLGVNNLIFVAVNALFGLFAIPAWLAYNIAKGSAMASSSLASFFMIKYYVFKDYQISLRKQNKATKLR</sequence>
<dbReference type="Proteomes" id="UP001224359">
    <property type="component" value="Unassembled WGS sequence"/>
</dbReference>
<dbReference type="PANTHER" id="PTHR38459:SF1">
    <property type="entry name" value="PROPHAGE BACTOPRENOL-LINKED GLUCOSE TRANSLOCASE HOMOLOG"/>
    <property type="match status" value="1"/>
</dbReference>
<evidence type="ECO:0000313" key="9">
    <source>
        <dbReference type="Proteomes" id="UP001224359"/>
    </source>
</evidence>
<comment type="caution">
    <text evidence="8">The sequence shown here is derived from an EMBL/GenBank/DDBJ whole genome shotgun (WGS) entry which is preliminary data.</text>
</comment>
<dbReference type="PANTHER" id="PTHR38459">
    <property type="entry name" value="PROPHAGE BACTOPRENOL-LINKED GLUCOSE TRANSLOCASE HOMOLOG"/>
    <property type="match status" value="1"/>
</dbReference>
<dbReference type="EMBL" id="JAUSTQ010000005">
    <property type="protein sequence ID" value="MDQ0159669.1"/>
    <property type="molecule type" value="Genomic_DNA"/>
</dbReference>
<comment type="similarity">
    <text evidence="2">Belongs to the GtrA family.</text>
</comment>
<keyword evidence="4 6" id="KW-1133">Transmembrane helix</keyword>
<dbReference type="Pfam" id="PF04138">
    <property type="entry name" value="GtrA_DPMS_TM"/>
    <property type="match status" value="1"/>
</dbReference>
<feature type="transmembrane region" description="Helical" evidence="6">
    <location>
        <begin position="14"/>
        <end position="39"/>
    </location>
</feature>
<evidence type="ECO:0000256" key="3">
    <source>
        <dbReference type="ARBA" id="ARBA00022692"/>
    </source>
</evidence>
<keyword evidence="5 6" id="KW-0472">Membrane</keyword>
<name>A0ABT9VFB8_9BACI</name>
<keyword evidence="3 6" id="KW-0812">Transmembrane</keyword>
<evidence type="ECO:0000313" key="8">
    <source>
        <dbReference type="EMBL" id="MDQ0159669.1"/>
    </source>
</evidence>
<dbReference type="InterPro" id="IPR007267">
    <property type="entry name" value="GtrA_DPMS_TM"/>
</dbReference>
<protein>
    <submittedName>
        <fullName evidence="8">Flippase GtrA</fullName>
    </submittedName>
</protein>
<organism evidence="8 9">
    <name type="scientific">Alkalibacillus salilacus</name>
    <dbReference type="NCBI Taxonomy" id="284582"/>
    <lineage>
        <taxon>Bacteria</taxon>
        <taxon>Bacillati</taxon>
        <taxon>Bacillota</taxon>
        <taxon>Bacilli</taxon>
        <taxon>Bacillales</taxon>
        <taxon>Bacillaceae</taxon>
        <taxon>Alkalibacillus</taxon>
    </lineage>
</organism>